<dbReference type="Pfam" id="PF01448">
    <property type="entry name" value="ELM2"/>
    <property type="match status" value="1"/>
</dbReference>
<evidence type="ECO:0000313" key="8">
    <source>
        <dbReference type="EMBL" id="KAK3761887.1"/>
    </source>
</evidence>
<evidence type="ECO:0000256" key="5">
    <source>
        <dbReference type="SAM" id="MobiDB-lite"/>
    </source>
</evidence>
<feature type="domain" description="BAH" evidence="6">
    <location>
        <begin position="17"/>
        <end position="134"/>
    </location>
</feature>
<evidence type="ECO:0000256" key="4">
    <source>
        <dbReference type="ARBA" id="ARBA00023242"/>
    </source>
</evidence>
<dbReference type="SMART" id="SM01189">
    <property type="entry name" value="ELM2"/>
    <property type="match status" value="1"/>
</dbReference>
<reference evidence="8" key="1">
    <citation type="journal article" date="2023" name="G3 (Bethesda)">
        <title>A reference genome for the long-term kleptoplast-retaining sea slug Elysia crispata morphotype clarki.</title>
        <authorList>
            <person name="Eastman K.E."/>
            <person name="Pendleton A.L."/>
            <person name="Shaikh M.A."/>
            <person name="Suttiyut T."/>
            <person name="Ogas R."/>
            <person name="Tomko P."/>
            <person name="Gavelis G."/>
            <person name="Widhalm J.R."/>
            <person name="Wisecaver J.H."/>
        </authorList>
    </citation>
    <scope>NUCLEOTIDE SEQUENCE</scope>
    <source>
        <strain evidence="8">ECLA1</strain>
    </source>
</reference>
<dbReference type="GO" id="GO:0003714">
    <property type="term" value="F:transcription corepressor activity"/>
    <property type="evidence" value="ECO:0007669"/>
    <property type="project" value="TreeGrafter"/>
</dbReference>
<keyword evidence="2" id="KW-0805">Transcription regulation</keyword>
<dbReference type="PROSITE" id="PS51038">
    <property type="entry name" value="BAH"/>
    <property type="match status" value="1"/>
</dbReference>
<gene>
    <name evidence="8" type="ORF">RRG08_060621</name>
</gene>
<evidence type="ECO:0000256" key="3">
    <source>
        <dbReference type="ARBA" id="ARBA00023163"/>
    </source>
</evidence>
<comment type="subcellular location">
    <subcellularLocation>
        <location evidence="1">Nucleus</location>
    </subcellularLocation>
</comment>
<dbReference type="GO" id="GO:0005634">
    <property type="term" value="C:nucleus"/>
    <property type="evidence" value="ECO:0007669"/>
    <property type="project" value="UniProtKB-SubCell"/>
</dbReference>
<evidence type="ECO:0000259" key="7">
    <source>
        <dbReference type="PROSITE" id="PS51156"/>
    </source>
</evidence>
<feature type="compositionally biased region" description="Gly residues" evidence="5">
    <location>
        <begin position="313"/>
        <end position="327"/>
    </location>
</feature>
<evidence type="ECO:0000256" key="1">
    <source>
        <dbReference type="ARBA" id="ARBA00004123"/>
    </source>
</evidence>
<dbReference type="PROSITE" id="PS51156">
    <property type="entry name" value="ELM2"/>
    <property type="match status" value="1"/>
</dbReference>
<feature type="compositionally biased region" description="Gly residues" evidence="5">
    <location>
        <begin position="289"/>
        <end position="299"/>
    </location>
</feature>
<evidence type="ECO:0000256" key="2">
    <source>
        <dbReference type="ARBA" id="ARBA00023015"/>
    </source>
</evidence>
<evidence type="ECO:0000259" key="6">
    <source>
        <dbReference type="PROSITE" id="PS51038"/>
    </source>
</evidence>
<proteinExistence type="predicted"/>
<dbReference type="Gene3D" id="1.10.10.60">
    <property type="entry name" value="Homeodomain-like"/>
    <property type="match status" value="1"/>
</dbReference>
<name>A0AAE0Z349_9GAST</name>
<dbReference type="PANTHER" id="PTHR13859:SF11">
    <property type="entry name" value="GRUNGE, ISOFORM J"/>
    <property type="match status" value="1"/>
</dbReference>
<feature type="domain" description="ELM2" evidence="7">
    <location>
        <begin position="135"/>
        <end position="240"/>
    </location>
</feature>
<keyword evidence="4" id="KW-0539">Nucleus</keyword>
<protein>
    <submittedName>
        <fullName evidence="8">Uncharacterized protein</fullName>
    </submittedName>
</protein>
<organism evidence="8 9">
    <name type="scientific">Elysia crispata</name>
    <name type="common">lettuce slug</name>
    <dbReference type="NCBI Taxonomy" id="231223"/>
    <lineage>
        <taxon>Eukaryota</taxon>
        <taxon>Metazoa</taxon>
        <taxon>Spiralia</taxon>
        <taxon>Lophotrochozoa</taxon>
        <taxon>Mollusca</taxon>
        <taxon>Gastropoda</taxon>
        <taxon>Heterobranchia</taxon>
        <taxon>Euthyneura</taxon>
        <taxon>Panpulmonata</taxon>
        <taxon>Sacoglossa</taxon>
        <taxon>Placobranchoidea</taxon>
        <taxon>Plakobranchidae</taxon>
        <taxon>Elysia</taxon>
    </lineage>
</organism>
<dbReference type="EMBL" id="JAWDGP010004813">
    <property type="protein sequence ID" value="KAK3761887.1"/>
    <property type="molecule type" value="Genomic_DNA"/>
</dbReference>
<dbReference type="GO" id="GO:0003682">
    <property type="term" value="F:chromatin binding"/>
    <property type="evidence" value="ECO:0007669"/>
    <property type="project" value="InterPro"/>
</dbReference>
<feature type="compositionally biased region" description="Acidic residues" evidence="5">
    <location>
        <begin position="300"/>
        <end position="312"/>
    </location>
</feature>
<dbReference type="InterPro" id="IPR043151">
    <property type="entry name" value="BAH_sf"/>
</dbReference>
<dbReference type="InterPro" id="IPR001025">
    <property type="entry name" value="BAH_dom"/>
</dbReference>
<feature type="region of interest" description="Disordered" evidence="5">
    <location>
        <begin position="283"/>
        <end position="348"/>
    </location>
</feature>
<comment type="caution">
    <text evidence="8">The sequence shown here is derived from an EMBL/GenBank/DDBJ whole genome shotgun (WGS) entry which is preliminary data.</text>
</comment>
<keyword evidence="9" id="KW-1185">Reference proteome</keyword>
<accession>A0AAE0Z349</accession>
<dbReference type="InterPro" id="IPR000949">
    <property type="entry name" value="ELM2_dom"/>
</dbReference>
<sequence>MATTSRGPCLPDRCSCIITRPGGGMRGNESITTADEAVRITRQSLASSGAGPYQGAILSETNGEDFYIHDTSIQQRELFSSEATDTLPITSLRGKCKVVQYSDLRSASHFVPCPDHFFYILAYRPDNRRLATTQGEIRVGPSHQARLPECRPGTSPGDMPEKCESREEIRWRPGRVVDGDLLMYLRAARSIAAFAGMVGGTTDDRCEAEAMDETTVNALDTLHKHNYDTSKSLQALVKGPSVMYIEKKWSEDDVKRFSKGLRHLGKNFFKIRKEHLPHKDTVIKTGAGADDGGGGGGDGGGDDGGDDDDDDGGGGGGGGGGDDGGGGGDDDDDDGGGGGGDGAPSKLCRPDVNSPLRACCLLDPLLPPFPPRHQNPLTYHGCRVEGPLAGIFLPFHDQVSPLLWSAARSGEPFNTDRDGSLGDNHHRPGMSASWGTGACYPPPVCLVVRAQLGSGARRHLELLACFPLALARASPSRARRLLLGVMPSLALASSS</sequence>
<dbReference type="Proteomes" id="UP001283361">
    <property type="component" value="Unassembled WGS sequence"/>
</dbReference>
<keyword evidence="3" id="KW-0804">Transcription</keyword>
<dbReference type="Gene3D" id="2.30.30.490">
    <property type="match status" value="1"/>
</dbReference>
<evidence type="ECO:0000313" key="9">
    <source>
        <dbReference type="Proteomes" id="UP001283361"/>
    </source>
</evidence>
<dbReference type="AlphaFoldDB" id="A0AAE0Z349"/>
<dbReference type="Gene3D" id="4.10.1240.50">
    <property type="match status" value="1"/>
</dbReference>
<dbReference type="PANTHER" id="PTHR13859">
    <property type="entry name" value="ATROPHIN-RELATED"/>
    <property type="match status" value="1"/>
</dbReference>